<reference evidence="2 3" key="1">
    <citation type="submission" date="2016-10" db="EMBL/GenBank/DDBJ databases">
        <authorList>
            <person name="de Groot N.N."/>
        </authorList>
    </citation>
    <scope>NUCLEOTIDE SEQUENCE [LARGE SCALE GENOMIC DNA]</scope>
    <source>
        <strain evidence="2 3">CGMCC 1.10449</strain>
    </source>
</reference>
<protein>
    <submittedName>
        <fullName evidence="2">Acetyltransferase (GNAT) domain-containing protein</fullName>
    </submittedName>
</protein>
<organism evidence="2 3">
    <name type="scientific">Virgibacillus salinus</name>
    <dbReference type="NCBI Taxonomy" id="553311"/>
    <lineage>
        <taxon>Bacteria</taxon>
        <taxon>Bacillati</taxon>
        <taxon>Bacillota</taxon>
        <taxon>Bacilli</taxon>
        <taxon>Bacillales</taxon>
        <taxon>Bacillaceae</taxon>
        <taxon>Virgibacillus</taxon>
    </lineage>
</organism>
<keyword evidence="3" id="KW-1185">Reference proteome</keyword>
<keyword evidence="2" id="KW-0808">Transferase</keyword>
<dbReference type="Gene3D" id="3.40.630.30">
    <property type="match status" value="1"/>
</dbReference>
<dbReference type="InterPro" id="IPR000182">
    <property type="entry name" value="GNAT_dom"/>
</dbReference>
<dbReference type="AlphaFoldDB" id="A0A1H1E1A6"/>
<gene>
    <name evidence="2" type="ORF">SAMN05216231_2680</name>
</gene>
<dbReference type="STRING" id="553311.SAMN05216231_2680"/>
<dbReference type="InterPro" id="IPR016181">
    <property type="entry name" value="Acyl_CoA_acyltransferase"/>
</dbReference>
<dbReference type="Pfam" id="PF13508">
    <property type="entry name" value="Acetyltransf_7"/>
    <property type="match status" value="1"/>
</dbReference>
<dbReference type="CDD" id="cd04301">
    <property type="entry name" value="NAT_SF"/>
    <property type="match status" value="1"/>
</dbReference>
<dbReference type="SUPFAM" id="SSF55729">
    <property type="entry name" value="Acyl-CoA N-acyltransferases (Nat)"/>
    <property type="match status" value="1"/>
</dbReference>
<proteinExistence type="predicted"/>
<evidence type="ECO:0000259" key="1">
    <source>
        <dbReference type="PROSITE" id="PS51186"/>
    </source>
</evidence>
<dbReference type="Proteomes" id="UP000199444">
    <property type="component" value="Unassembled WGS sequence"/>
</dbReference>
<evidence type="ECO:0000313" key="2">
    <source>
        <dbReference type="EMBL" id="SDQ82552.1"/>
    </source>
</evidence>
<dbReference type="PROSITE" id="PS51186">
    <property type="entry name" value="GNAT"/>
    <property type="match status" value="1"/>
</dbReference>
<sequence length="138" mass="16000">MELLLRNGKSVNVREYSESDFVNIQRLNIKEGWTNLVEKKDDTKQAWDHSNIAFVVMDEGGFVGYIRGITDKFITLFIGELVVSTDYRGLGVGQGLLKYVHSLYPKTRIEMLATSTSRTYYEEQGYRAFYGFRKTFEE</sequence>
<dbReference type="RefSeq" id="WP_092493481.1">
    <property type="nucleotide sequence ID" value="NZ_FNKD01000003.1"/>
</dbReference>
<dbReference type="GO" id="GO:0016747">
    <property type="term" value="F:acyltransferase activity, transferring groups other than amino-acyl groups"/>
    <property type="evidence" value="ECO:0007669"/>
    <property type="project" value="InterPro"/>
</dbReference>
<evidence type="ECO:0000313" key="3">
    <source>
        <dbReference type="Proteomes" id="UP000199444"/>
    </source>
</evidence>
<feature type="domain" description="N-acetyltransferase" evidence="1">
    <location>
        <begin position="11"/>
        <end position="138"/>
    </location>
</feature>
<dbReference type="EMBL" id="FNKD01000003">
    <property type="protein sequence ID" value="SDQ82552.1"/>
    <property type="molecule type" value="Genomic_DNA"/>
</dbReference>
<accession>A0A1H1E1A6</accession>
<name>A0A1H1E1A6_9BACI</name>